<name>A0AAV4M1G4_BABCB</name>
<protein>
    <submittedName>
        <fullName evidence="2">Uncharacterized protein</fullName>
    </submittedName>
</protein>
<dbReference type="AlphaFoldDB" id="A0AAV4M1G4"/>
<dbReference type="RefSeq" id="XP_067718391.1">
    <property type="nucleotide sequence ID" value="XM_067862290.1"/>
</dbReference>
<proteinExistence type="predicted"/>
<reference evidence="2 3" key="1">
    <citation type="submission" date="2021-06" db="EMBL/GenBank/DDBJ databases">
        <title>Genome sequence of Babesia caballi.</title>
        <authorList>
            <person name="Yamagishi J."/>
            <person name="Kidaka T."/>
            <person name="Ochi A."/>
        </authorList>
    </citation>
    <scope>NUCLEOTIDE SEQUENCE [LARGE SCALE GENOMIC DNA]</scope>
    <source>
        <strain evidence="2">USDA-D6B2</strain>
    </source>
</reference>
<comment type="caution">
    <text evidence="2">The sequence shown here is derived from an EMBL/GenBank/DDBJ whole genome shotgun (WGS) entry which is preliminary data.</text>
</comment>
<evidence type="ECO:0000256" key="1">
    <source>
        <dbReference type="SAM" id="Phobius"/>
    </source>
</evidence>
<dbReference type="EMBL" id="BPLF01000006">
    <property type="protein sequence ID" value="GIX66322.1"/>
    <property type="molecule type" value="Genomic_DNA"/>
</dbReference>
<keyword evidence="1" id="KW-0472">Membrane</keyword>
<accession>A0AAV4M1G4</accession>
<evidence type="ECO:0000313" key="3">
    <source>
        <dbReference type="Proteomes" id="UP001497744"/>
    </source>
</evidence>
<feature type="transmembrane region" description="Helical" evidence="1">
    <location>
        <begin position="120"/>
        <end position="139"/>
    </location>
</feature>
<dbReference type="Proteomes" id="UP001497744">
    <property type="component" value="Unassembled WGS sequence"/>
</dbReference>
<gene>
    <name evidence="2" type="ORF">BcabD6B2_57580</name>
</gene>
<organism evidence="2 3">
    <name type="scientific">Babesia caballi</name>
    <dbReference type="NCBI Taxonomy" id="5871"/>
    <lineage>
        <taxon>Eukaryota</taxon>
        <taxon>Sar</taxon>
        <taxon>Alveolata</taxon>
        <taxon>Apicomplexa</taxon>
        <taxon>Aconoidasida</taxon>
        <taxon>Piroplasmida</taxon>
        <taxon>Babesiidae</taxon>
        <taxon>Babesia</taxon>
    </lineage>
</organism>
<evidence type="ECO:0000313" key="2">
    <source>
        <dbReference type="EMBL" id="GIX66322.1"/>
    </source>
</evidence>
<sequence>MASGTNTSLAHPPQNLKEAMDWVARVYGFGGLGRSRDNGNAHKDLAKAVENHINYNDLKVTINLEKIDLEGLIEEFGQRVGDIIGFSKSYIGVKKGQGIAVAGYTSSYQTVQWVSTEARYCTIIFLAVVPLITFALGFLRMKCNNEWNNANLKSAQLNTFLTRMGFEGSKINGDKSTRTLAEYIGQKFPGLNDIAFPDDTLLDKIKTAAIRKPSDAYNNPLAKIFYIVQGYLTSETTQSPEVRCRLVDCFNNMVVSLHFKEYPELDSMYSRFLNKITAVHSSPHKCPVFSRIAIPSLTVYPRTLKETIDWMTRVHGFGGQTYRDASKGYEELSSAVDTLINYSKNKNSYVVEVQLEGLIDEFAKRVGKFIGYIGGIIKTDGIASTSYTSSYRNAKWNNAHAMECVPIFLEVVSVITIAFCYLHMKCKAVWHSDNLRSGELNAFFKAVGFDDFMLNRDKNGSQIVGLIEEQFPELKDMSFTPANFVSELQRKATNRPGFVSTNPLAKCFHITDNYLTSKSHDHRVTIDKVLEQLKVFGPAFSSGNYSELNAAFEKILKDITPVTSETDMSSHGHANESASASSSVGAAAGGVIGTAAVGGAGATVALDLGGVKTMIKSAIDILR</sequence>
<keyword evidence="1" id="KW-1133">Transmembrane helix</keyword>
<keyword evidence="1" id="KW-0812">Transmembrane</keyword>
<keyword evidence="3" id="KW-1185">Reference proteome</keyword>
<dbReference type="GeneID" id="94197803"/>